<comment type="caution">
    <text evidence="5">The sequence shown here is derived from an EMBL/GenBank/DDBJ whole genome shotgun (WGS) entry which is preliminary data.</text>
</comment>
<evidence type="ECO:0000256" key="3">
    <source>
        <dbReference type="PROSITE-ProRule" id="PRU00464"/>
    </source>
</evidence>
<evidence type="ECO:0000313" key="6">
    <source>
        <dbReference type="Proteomes" id="UP000295937"/>
    </source>
</evidence>
<evidence type="ECO:0000256" key="2">
    <source>
        <dbReference type="PIRSR" id="PIRSR601310-3"/>
    </source>
</evidence>
<dbReference type="AlphaFoldDB" id="A0A2P5T2G7"/>
<dbReference type="Proteomes" id="UP000295937">
    <property type="component" value="Unassembled WGS sequence"/>
</dbReference>
<dbReference type="RefSeq" id="WP_136132205.1">
    <property type="nucleotide sequence ID" value="NZ_PDKR01000001.1"/>
</dbReference>
<dbReference type="InterPro" id="IPR011146">
    <property type="entry name" value="HIT-like"/>
</dbReference>
<evidence type="ECO:0000259" key="4">
    <source>
        <dbReference type="PROSITE" id="PS51084"/>
    </source>
</evidence>
<dbReference type="CDD" id="cd01276">
    <property type="entry name" value="PKCI_related"/>
    <property type="match status" value="1"/>
</dbReference>
<name>A0A2P5T2G7_9GAMM</name>
<sequence length="117" mass="13324">MFEETIFSKIIKHEMTADILYQDELVTAFRDVFPKVPTHVLIVPNILIPTVNEVKNEHEQTLGRMFIVASKIAIKENISKDGYRLIINCNKHGGQEIYHMHMHLLGGIALGPMLSIN</sequence>
<dbReference type="GO" id="GO:0003824">
    <property type="term" value="F:catalytic activity"/>
    <property type="evidence" value="ECO:0007669"/>
    <property type="project" value="InterPro"/>
</dbReference>
<dbReference type="PROSITE" id="PS51084">
    <property type="entry name" value="HIT_2"/>
    <property type="match status" value="1"/>
</dbReference>
<protein>
    <submittedName>
        <fullName evidence="5">Histidine triad nucleotide-binding protein</fullName>
    </submittedName>
</protein>
<feature type="short sequence motif" description="Histidine triad motif" evidence="2 3">
    <location>
        <begin position="99"/>
        <end position="103"/>
    </location>
</feature>
<dbReference type="SUPFAM" id="SSF54197">
    <property type="entry name" value="HIT-like"/>
    <property type="match status" value="1"/>
</dbReference>
<proteinExistence type="predicted"/>
<dbReference type="InterPro" id="IPR036265">
    <property type="entry name" value="HIT-like_sf"/>
</dbReference>
<dbReference type="PROSITE" id="PS00892">
    <property type="entry name" value="HIT_1"/>
    <property type="match status" value="1"/>
</dbReference>
<dbReference type="EMBL" id="PDKR01000001">
    <property type="protein sequence ID" value="PPI88779.1"/>
    <property type="molecule type" value="Genomic_DNA"/>
</dbReference>
<dbReference type="PANTHER" id="PTHR23089">
    <property type="entry name" value="HISTIDINE TRIAD HIT PROTEIN"/>
    <property type="match status" value="1"/>
</dbReference>
<feature type="domain" description="HIT" evidence="4">
    <location>
        <begin position="6"/>
        <end position="115"/>
    </location>
</feature>
<dbReference type="InterPro" id="IPR019808">
    <property type="entry name" value="Histidine_triad_CS"/>
</dbReference>
<dbReference type="Gene3D" id="3.30.428.10">
    <property type="entry name" value="HIT-like"/>
    <property type="match status" value="1"/>
</dbReference>
<evidence type="ECO:0000313" key="5">
    <source>
        <dbReference type="EMBL" id="PPI88779.1"/>
    </source>
</evidence>
<gene>
    <name evidence="5" type="ORF">CRV09_00485</name>
</gene>
<dbReference type="PRINTS" id="PR00332">
    <property type="entry name" value="HISTRIAD"/>
</dbReference>
<dbReference type="InterPro" id="IPR001310">
    <property type="entry name" value="Histidine_triad_HIT"/>
</dbReference>
<dbReference type="OrthoDB" id="9784774at2"/>
<feature type="active site" description="Tele-AMP-histidine intermediate" evidence="1">
    <location>
        <position position="101"/>
    </location>
</feature>
<organism evidence="5 6">
    <name type="scientific">Candidatus Pantoea edessiphila</name>
    <dbReference type="NCBI Taxonomy" id="2044610"/>
    <lineage>
        <taxon>Bacteria</taxon>
        <taxon>Pseudomonadati</taxon>
        <taxon>Pseudomonadota</taxon>
        <taxon>Gammaproteobacteria</taxon>
        <taxon>Enterobacterales</taxon>
        <taxon>Erwiniaceae</taxon>
        <taxon>Pantoea</taxon>
    </lineage>
</organism>
<reference evidence="5 6" key="1">
    <citation type="journal article" date="2018" name="Genome Biol. Evol.">
        <title>Cladogenesis and Genomic Streamlining in Extracellular Endosymbionts of Tropical Stink Bugs.</title>
        <authorList>
            <person name="Otero-Bravo A."/>
            <person name="Goffredi S."/>
            <person name="Sabree Z.L."/>
        </authorList>
    </citation>
    <scope>NUCLEOTIDE SEQUENCE [LARGE SCALE GENOMIC DNA]</scope>
    <source>
        <strain evidence="5 6">SoEO</strain>
    </source>
</reference>
<evidence type="ECO:0000256" key="1">
    <source>
        <dbReference type="PIRSR" id="PIRSR601310-1"/>
    </source>
</evidence>
<accession>A0A2P5T2G7</accession>
<dbReference type="Pfam" id="PF01230">
    <property type="entry name" value="HIT"/>
    <property type="match status" value="1"/>
</dbReference>